<keyword evidence="1" id="KW-0150">Chloroplast</keyword>
<dbReference type="GO" id="GO:0005840">
    <property type="term" value="C:ribosome"/>
    <property type="evidence" value="ECO:0007669"/>
    <property type="project" value="UniProtKB-KW"/>
</dbReference>
<reference evidence="1" key="1">
    <citation type="journal article" date="2019" name="PLoS ONE">
        <title>Complete Chloroplast Genomes of Vachellia nilotica and Senegalia senegal: Comparative Genomics and Phylogenomic Placement in a New Generic System.</title>
        <authorList>
            <person name="Asaf S."/>
            <person name="Khan A."/>
            <person name="Khan A.L."/>
            <person name="Al-Harrasi A."/>
            <person name="Al-Rawahi A."/>
        </authorList>
    </citation>
    <scope>NUCLEOTIDE SEQUENCE</scope>
</reference>
<keyword evidence="1" id="KW-0934">Plastid</keyword>
<gene>
    <name evidence="1" type="primary">rps19</name>
</gene>
<dbReference type="AlphaFoldDB" id="A0A650F2L6"/>
<dbReference type="GeneID" id="43560457"/>
<dbReference type="RefSeq" id="YP_009724543.1">
    <property type="nucleotide sequence ID" value="NC_045514.1"/>
</dbReference>
<name>A0A650F2L6_9FABA</name>
<sequence>MTRSLKKNPFVANHLLRKIKKPKHKSRKRNNSNLVQSIYHYTHNDWSYDCYPKWKRAFTYLYNRSYGRTQIGRIFTYYKLPGTREK</sequence>
<proteinExistence type="predicted"/>
<dbReference type="EMBL" id="MK645904">
    <property type="protein sequence ID" value="QGT77179.1"/>
    <property type="molecule type" value="Genomic_DNA"/>
</dbReference>
<evidence type="ECO:0000313" key="1">
    <source>
        <dbReference type="EMBL" id="QGT77179.1"/>
    </source>
</evidence>
<accession>A0A650F2L6</accession>
<organism evidence="1">
    <name type="scientific">Vachellia nilotica</name>
    <name type="common">Egyptian acacia</name>
    <dbReference type="NCBI Taxonomy" id="138033"/>
    <lineage>
        <taxon>Eukaryota</taxon>
        <taxon>Viridiplantae</taxon>
        <taxon>Streptophyta</taxon>
        <taxon>Embryophyta</taxon>
        <taxon>Tracheophyta</taxon>
        <taxon>Spermatophyta</taxon>
        <taxon>Magnoliopsida</taxon>
        <taxon>eudicotyledons</taxon>
        <taxon>Gunneridae</taxon>
        <taxon>Pentapetalae</taxon>
        <taxon>rosids</taxon>
        <taxon>fabids</taxon>
        <taxon>Fabales</taxon>
        <taxon>Fabaceae</taxon>
        <taxon>Caesalpinioideae</taxon>
        <taxon>mimosoid clade</taxon>
        <taxon>Acacieae</taxon>
        <taxon>Vachellia</taxon>
    </lineage>
</organism>
<keyword evidence="1" id="KW-0687">Ribonucleoprotein</keyword>
<protein>
    <submittedName>
        <fullName evidence="1">Ribosomal protein S19</fullName>
    </submittedName>
</protein>
<keyword evidence="1" id="KW-0689">Ribosomal protein</keyword>
<geneLocation type="chloroplast" evidence="1"/>